<evidence type="ECO:0008006" key="3">
    <source>
        <dbReference type="Google" id="ProtNLM"/>
    </source>
</evidence>
<name>A0A2H5XEA9_9BACT</name>
<dbReference type="Proteomes" id="UP000236173">
    <property type="component" value="Unassembled WGS sequence"/>
</dbReference>
<dbReference type="SUPFAM" id="SSF52833">
    <property type="entry name" value="Thioredoxin-like"/>
    <property type="match status" value="1"/>
</dbReference>
<evidence type="ECO:0000313" key="2">
    <source>
        <dbReference type="Proteomes" id="UP000236173"/>
    </source>
</evidence>
<dbReference type="AlphaFoldDB" id="A0A2H5XEA9"/>
<protein>
    <recommendedName>
        <fullName evidence="3">Alkyl hydroperoxide reductase subunit C/ Thiol specific antioxidant domain-containing protein</fullName>
    </recommendedName>
</protein>
<dbReference type="EMBL" id="BEHT01000029">
    <property type="protein sequence ID" value="GBC99504.1"/>
    <property type="molecule type" value="Genomic_DNA"/>
</dbReference>
<reference evidence="2" key="1">
    <citation type="submission" date="2017-09" db="EMBL/GenBank/DDBJ databases">
        <title>Metaegenomics of thermophilic ammonia-oxidizing enrichment culture.</title>
        <authorList>
            <person name="Kato S."/>
            <person name="Suzuki K."/>
        </authorList>
    </citation>
    <scope>NUCLEOTIDE SEQUENCE [LARGE SCALE GENOMIC DNA]</scope>
</reference>
<sequence>MKKWIVTLGFIVGWAVAATAMPVGQERIYEGAVEVGVFGDIGLGTVSASRRETVRIREVAVRQEENGVRHIVFRLLSAQKQRWGDAVQFVLKAPNIVLELARAPLVGNPRINYLPPHLFLAFQPLVRKVGQVWTKAADPVWWGGFGFAGFTLTTRYRVVAAEKVNGRACWVVERSVPQRIGVTQIPRYHERWWIAREDGTPMRYTLDAAFEQPLPFNGSYTAKLRLTLQLTQINRLAPEAAAHLRQASERLQALDKRLQELERRPLGENWAEWEQLFNQLQGWQEKEKDEWLRVCVLETAWQSLGSRRTALLETKLAKGQPLPAPDFTLVDTDGKPHRLSGYKGSVVVLSFFGFG</sequence>
<comment type="caution">
    <text evidence="1">The sequence shown here is derived from an EMBL/GenBank/DDBJ whole genome shotgun (WGS) entry which is preliminary data.</text>
</comment>
<organism evidence="1 2">
    <name type="scientific">Candidatus Fervidibacter japonicus</name>
    <dbReference type="NCBI Taxonomy" id="2035412"/>
    <lineage>
        <taxon>Bacteria</taxon>
        <taxon>Candidatus Fervidibacterota</taxon>
        <taxon>Candidatus Fervidibacter</taxon>
    </lineage>
</organism>
<accession>A0A2H5XEA9</accession>
<evidence type="ECO:0000313" key="1">
    <source>
        <dbReference type="EMBL" id="GBC99504.1"/>
    </source>
</evidence>
<proteinExistence type="predicted"/>
<dbReference type="InterPro" id="IPR036249">
    <property type="entry name" value="Thioredoxin-like_sf"/>
</dbReference>
<gene>
    <name evidence="1" type="ORF">HRbin17_02029</name>
</gene>
<dbReference type="Gene3D" id="3.40.30.10">
    <property type="entry name" value="Glutaredoxin"/>
    <property type="match status" value="1"/>
</dbReference>